<accession>A0AB39VBS8</accession>
<dbReference type="AlphaFoldDB" id="A0AB39VBS8"/>
<feature type="region of interest" description="Disordered" evidence="1">
    <location>
        <begin position="70"/>
        <end position="101"/>
    </location>
</feature>
<reference evidence="2" key="1">
    <citation type="submission" date="2024-07" db="EMBL/GenBank/DDBJ databases">
        <authorList>
            <person name="Li X.-J."/>
            <person name="Wang X."/>
        </authorList>
    </citation>
    <scope>NUCLEOTIDE SEQUENCE</scope>
    <source>
        <strain evidence="2">HSP-342</strain>
    </source>
</reference>
<gene>
    <name evidence="2" type="ORF">AB8B23_03300</name>
</gene>
<organism evidence="2">
    <name type="scientific">Leptotrichia mesophila</name>
    <dbReference type="NCBI Taxonomy" id="3239303"/>
    <lineage>
        <taxon>Bacteria</taxon>
        <taxon>Fusobacteriati</taxon>
        <taxon>Fusobacteriota</taxon>
        <taxon>Fusobacteriia</taxon>
        <taxon>Fusobacteriales</taxon>
        <taxon>Leptotrichiaceae</taxon>
        <taxon>Leptotrichia</taxon>
    </lineage>
</organism>
<dbReference type="RefSeq" id="WP_369713401.1">
    <property type="nucleotide sequence ID" value="NZ_CP165646.1"/>
</dbReference>
<dbReference type="KEGG" id="lmes:AB8B23_03300"/>
<protein>
    <submittedName>
        <fullName evidence="2">Uncharacterized protein</fullName>
    </submittedName>
</protein>
<feature type="compositionally biased region" description="Basic and acidic residues" evidence="1">
    <location>
        <begin position="77"/>
        <end position="101"/>
    </location>
</feature>
<name>A0AB39VBS8_9FUSO</name>
<sequence length="247" mass="29079">MFLIFWIACIYFYVRVIRFSLKEIPKIKEYRKTMSKKEAKKKIKSERTKKDKLDSVLAVVFLFLAVASSPNSGNKTETAEKKEVKKVEAKKEEVKKEEPKAEAKATEVDKSIATKEQKRLVTFLENADNQYFDDFKEILGAFDKQDSEKAKRLLSKDKTKLKDVYNNVLDYECKPTENRIFDKECGEITQLASEEYTLKNNIINEIENFFNDPNQTTLDNVRNQFLAMIEKKEELKDRYIIFKNKNF</sequence>
<dbReference type="EMBL" id="CP165646">
    <property type="protein sequence ID" value="XDU65197.1"/>
    <property type="molecule type" value="Genomic_DNA"/>
</dbReference>
<evidence type="ECO:0000313" key="2">
    <source>
        <dbReference type="EMBL" id="XDU65197.1"/>
    </source>
</evidence>
<proteinExistence type="predicted"/>
<evidence type="ECO:0000256" key="1">
    <source>
        <dbReference type="SAM" id="MobiDB-lite"/>
    </source>
</evidence>